<accession>A0A5C1PVY5</accession>
<sequence>MTPTKTTKTLPALIALLAAATLSGAALADESPRSFEHERVGTPKTRAEVIAELQQAQQAGLNFIWDDNHAPVLTVAATPRTRAEVIAELREAQASGEFERLHADEPAAVRVRPAAKARSTAGSTPTLR</sequence>
<protein>
    <submittedName>
        <fullName evidence="3">DUF4148 domain-containing protein</fullName>
    </submittedName>
</protein>
<evidence type="ECO:0000313" key="4">
    <source>
        <dbReference type="Proteomes" id="UP000323522"/>
    </source>
</evidence>
<feature type="signal peptide" evidence="1">
    <location>
        <begin position="1"/>
        <end position="28"/>
    </location>
</feature>
<dbReference type="Pfam" id="PF13663">
    <property type="entry name" value="DUF4148"/>
    <property type="match status" value="1"/>
</dbReference>
<dbReference type="InterPro" id="IPR025421">
    <property type="entry name" value="DUF4148"/>
</dbReference>
<reference evidence="3 4" key="1">
    <citation type="submission" date="2019-02" db="EMBL/GenBank/DDBJ databases">
        <title>Complete Genome Sequence and Methylome Analysis of Sphaerotilus natans subsp. sulfidivorans D-507.</title>
        <authorList>
            <person name="Fomenkov A."/>
            <person name="Gridneva E."/>
            <person name="Smolyakov D."/>
            <person name="Dubinina G."/>
            <person name="Vincze T."/>
            <person name="Grabovich M."/>
            <person name="Roberts R.J."/>
        </authorList>
    </citation>
    <scope>NUCLEOTIDE SEQUENCE [LARGE SCALE GENOMIC DNA]</scope>
    <source>
        <strain evidence="3 4">D-507</strain>
    </source>
</reference>
<evidence type="ECO:0000256" key="1">
    <source>
        <dbReference type="SAM" id="SignalP"/>
    </source>
</evidence>
<dbReference type="RefSeq" id="WP_149502285.1">
    <property type="nucleotide sequence ID" value="NZ_CP035708.1"/>
</dbReference>
<evidence type="ECO:0000313" key="2">
    <source>
        <dbReference type="EMBL" id="MET3603830.1"/>
    </source>
</evidence>
<evidence type="ECO:0000313" key="3">
    <source>
        <dbReference type="EMBL" id="QEM99506.1"/>
    </source>
</evidence>
<dbReference type="OrthoDB" id="8778766at2"/>
<gene>
    <name evidence="2" type="ORF">ABIC99_001643</name>
    <name evidence="3" type="ORF">EWH46_01105</name>
</gene>
<dbReference type="Proteomes" id="UP001549111">
    <property type="component" value="Unassembled WGS sequence"/>
</dbReference>
<reference evidence="2 5" key="2">
    <citation type="submission" date="2024-06" db="EMBL/GenBank/DDBJ databases">
        <title>Genomic Encyclopedia of Type Strains, Phase IV (KMG-IV): sequencing the most valuable type-strain genomes for metagenomic binning, comparative biology and taxonomic classification.</title>
        <authorList>
            <person name="Goeker M."/>
        </authorList>
    </citation>
    <scope>NUCLEOTIDE SEQUENCE [LARGE SCALE GENOMIC DNA]</scope>
    <source>
        <strain evidence="2 5">D-501</strain>
    </source>
</reference>
<evidence type="ECO:0000313" key="5">
    <source>
        <dbReference type="Proteomes" id="UP001549111"/>
    </source>
</evidence>
<dbReference type="EMBL" id="JBEPLS010000005">
    <property type="protein sequence ID" value="MET3603830.1"/>
    <property type="molecule type" value="Genomic_DNA"/>
</dbReference>
<proteinExistence type="predicted"/>
<dbReference type="AlphaFoldDB" id="A0A5C1PVY5"/>
<organism evidence="3 4">
    <name type="scientific">Sphaerotilus sulfidivorans</name>
    <dbReference type="NCBI Taxonomy" id="639200"/>
    <lineage>
        <taxon>Bacteria</taxon>
        <taxon>Pseudomonadati</taxon>
        <taxon>Pseudomonadota</taxon>
        <taxon>Betaproteobacteria</taxon>
        <taxon>Burkholderiales</taxon>
        <taxon>Sphaerotilaceae</taxon>
        <taxon>Sphaerotilus</taxon>
    </lineage>
</organism>
<dbReference type="Proteomes" id="UP000323522">
    <property type="component" value="Chromosome"/>
</dbReference>
<dbReference type="EMBL" id="CP035708">
    <property type="protein sequence ID" value="QEM99506.1"/>
    <property type="molecule type" value="Genomic_DNA"/>
</dbReference>
<name>A0A5C1PVY5_9BURK</name>
<keyword evidence="5" id="KW-1185">Reference proteome</keyword>
<dbReference type="KEGG" id="snn:EWH46_01105"/>
<keyword evidence="1" id="KW-0732">Signal</keyword>
<feature type="chain" id="PRO_5044618677" evidence="1">
    <location>
        <begin position="29"/>
        <end position="128"/>
    </location>
</feature>